<protein>
    <submittedName>
        <fullName evidence="2">Uncharacterized protein</fullName>
    </submittedName>
</protein>
<reference evidence="2 3" key="1">
    <citation type="submission" date="2018-04" db="EMBL/GenBank/DDBJ databases">
        <title>The genome of golden apple snail Pomacea canaliculata provides insight into stress tolerance and invasive adaptation.</title>
        <authorList>
            <person name="Liu C."/>
            <person name="Liu B."/>
            <person name="Ren Y."/>
            <person name="Zhang Y."/>
            <person name="Wang H."/>
            <person name="Li S."/>
            <person name="Jiang F."/>
            <person name="Yin L."/>
            <person name="Zhang G."/>
            <person name="Qian W."/>
            <person name="Fan W."/>
        </authorList>
    </citation>
    <scope>NUCLEOTIDE SEQUENCE [LARGE SCALE GENOMIC DNA]</scope>
    <source>
        <strain evidence="2">SZHN2017</strain>
        <tissue evidence="2">Muscle</tissue>
    </source>
</reference>
<dbReference type="EMBL" id="PZQS01000012">
    <property type="protein sequence ID" value="PVD20348.1"/>
    <property type="molecule type" value="Genomic_DNA"/>
</dbReference>
<comment type="caution">
    <text evidence="2">The sequence shown here is derived from an EMBL/GenBank/DDBJ whole genome shotgun (WGS) entry which is preliminary data.</text>
</comment>
<evidence type="ECO:0000256" key="1">
    <source>
        <dbReference type="SAM" id="SignalP"/>
    </source>
</evidence>
<dbReference type="AlphaFoldDB" id="A0A2T7NGR3"/>
<accession>A0A2T7NGR3</accession>
<organism evidence="2 3">
    <name type="scientific">Pomacea canaliculata</name>
    <name type="common">Golden apple snail</name>
    <dbReference type="NCBI Taxonomy" id="400727"/>
    <lineage>
        <taxon>Eukaryota</taxon>
        <taxon>Metazoa</taxon>
        <taxon>Spiralia</taxon>
        <taxon>Lophotrochozoa</taxon>
        <taxon>Mollusca</taxon>
        <taxon>Gastropoda</taxon>
        <taxon>Caenogastropoda</taxon>
        <taxon>Architaenioglossa</taxon>
        <taxon>Ampullarioidea</taxon>
        <taxon>Ampullariidae</taxon>
        <taxon>Pomacea</taxon>
    </lineage>
</organism>
<dbReference type="OrthoDB" id="6132310at2759"/>
<proteinExistence type="predicted"/>
<evidence type="ECO:0000313" key="3">
    <source>
        <dbReference type="Proteomes" id="UP000245119"/>
    </source>
</evidence>
<keyword evidence="3" id="KW-1185">Reference proteome</keyword>
<sequence>MSATTLCLSLVGLVLLACTPFVDCKAANTAAVGSPGPVGLGDDTSSFITKSNDDLHTEAVIVDDKDEAVRDKHDVLTGFPLDDLDDDGLQALMDIDDDTFFGQAGEHVTKRLLLEDRKVNRGSSLGAPGALSRRKRIAPLVARAALTGARALFRSFSRSGTTRSGARVTRQYDGQGNYGDAVRHFQNLRPDNVRSFQSGRISGQTGTVDGSFVTEALKVCVNMLA</sequence>
<evidence type="ECO:0000313" key="2">
    <source>
        <dbReference type="EMBL" id="PVD20348.1"/>
    </source>
</evidence>
<dbReference type="Proteomes" id="UP000245119">
    <property type="component" value="Linkage Group LG12"/>
</dbReference>
<gene>
    <name evidence="2" type="ORF">C0Q70_18502</name>
</gene>
<keyword evidence="1" id="KW-0732">Signal</keyword>
<feature type="chain" id="PRO_5015421317" evidence="1">
    <location>
        <begin position="25"/>
        <end position="225"/>
    </location>
</feature>
<name>A0A2T7NGR3_POMCA</name>
<feature type="signal peptide" evidence="1">
    <location>
        <begin position="1"/>
        <end position="24"/>
    </location>
</feature>